<evidence type="ECO:0000256" key="2">
    <source>
        <dbReference type="SAM" id="Phobius"/>
    </source>
</evidence>
<dbReference type="Proteomes" id="UP000070457">
    <property type="component" value="Unassembled WGS sequence"/>
</dbReference>
<keyword evidence="2" id="KW-0472">Membrane</keyword>
<dbReference type="AlphaFoldDB" id="A0A136LY96"/>
<evidence type="ECO:0000313" key="4">
    <source>
        <dbReference type="Proteomes" id="UP000070457"/>
    </source>
</evidence>
<feature type="transmembrane region" description="Helical" evidence="2">
    <location>
        <begin position="29"/>
        <end position="49"/>
    </location>
</feature>
<feature type="compositionally biased region" description="Polar residues" evidence="1">
    <location>
        <begin position="12"/>
        <end position="24"/>
    </location>
</feature>
<name>A0A136LY96_9BACT</name>
<feature type="region of interest" description="Disordered" evidence="1">
    <location>
        <begin position="62"/>
        <end position="84"/>
    </location>
</feature>
<reference evidence="3 4" key="1">
    <citation type="submission" date="2015-02" db="EMBL/GenBank/DDBJ databases">
        <title>Improved understanding of the partial-nitritation anammox process through 23 genomes representing the majority of the microbial community.</title>
        <authorList>
            <person name="Speth D.R."/>
            <person name="In T Zandt M."/>
            <person name="Guerrero Cruz S."/>
            <person name="Jetten M.S."/>
            <person name="Dutilh B.E."/>
        </authorList>
    </citation>
    <scope>NUCLEOTIDE SEQUENCE [LARGE SCALE GENOMIC DNA]</scope>
    <source>
        <strain evidence="3">OLB20</strain>
    </source>
</reference>
<evidence type="ECO:0000313" key="3">
    <source>
        <dbReference type="EMBL" id="KXK26640.1"/>
    </source>
</evidence>
<dbReference type="EMBL" id="JYNZ01000003">
    <property type="protein sequence ID" value="KXK26640.1"/>
    <property type="molecule type" value="Genomic_DNA"/>
</dbReference>
<evidence type="ECO:0000256" key="1">
    <source>
        <dbReference type="SAM" id="MobiDB-lite"/>
    </source>
</evidence>
<organism evidence="3 4">
    <name type="scientific">candidate division WS6 bacterium OLB20</name>
    <dbReference type="NCBI Taxonomy" id="1617426"/>
    <lineage>
        <taxon>Bacteria</taxon>
        <taxon>Candidatus Dojkabacteria</taxon>
    </lineage>
</organism>
<keyword evidence="2" id="KW-0812">Transmembrane</keyword>
<feature type="region of interest" description="Disordered" evidence="1">
    <location>
        <begin position="1"/>
        <end position="24"/>
    </location>
</feature>
<comment type="caution">
    <text evidence="3">The sequence shown here is derived from an EMBL/GenBank/DDBJ whole genome shotgun (WGS) entry which is preliminary data.</text>
</comment>
<proteinExistence type="predicted"/>
<feature type="compositionally biased region" description="Basic and acidic residues" evidence="1">
    <location>
        <begin position="65"/>
        <end position="77"/>
    </location>
</feature>
<keyword evidence="2" id="KW-1133">Transmembrane helix</keyword>
<gene>
    <name evidence="3" type="ORF">TR69_WS6001000647</name>
</gene>
<protein>
    <submittedName>
        <fullName evidence="3">Uncharacterized protein</fullName>
    </submittedName>
</protein>
<sequence>MRDMYGAEVPRQSYQTARNSSSASAVDTILKLLLFVIVFLGGGLSYHIAIENGLITSPAPAAEVKGAEEQKPERTLQEKSQPNF</sequence>
<accession>A0A136LY96</accession>